<dbReference type="GO" id="GO:0004044">
    <property type="term" value="F:amidophosphoribosyltransferase activity"/>
    <property type="evidence" value="ECO:0007669"/>
    <property type="project" value="UniProtKB-UniRule"/>
</dbReference>
<dbReference type="SUPFAM" id="SSF56235">
    <property type="entry name" value="N-terminal nucleophile aminohydrolases (Ntn hydrolases)"/>
    <property type="match status" value="1"/>
</dbReference>
<protein>
    <recommendedName>
        <fullName evidence="7">Amidophosphoribosyltransferase</fullName>
        <shortName evidence="7">ATase</shortName>
        <ecNumber evidence="7">2.4.2.14</ecNumber>
    </recommendedName>
    <alternativeName>
        <fullName evidence="7">Glutamine phosphoribosylpyrophosphate amidotransferase</fullName>
        <shortName evidence="7">GPATase</shortName>
    </alternativeName>
</protein>
<evidence type="ECO:0000256" key="2">
    <source>
        <dbReference type="ARBA" id="ARBA00010138"/>
    </source>
</evidence>
<dbReference type="InterPro" id="IPR029057">
    <property type="entry name" value="PRTase-like"/>
</dbReference>
<dbReference type="GO" id="GO:0009113">
    <property type="term" value="P:purine nucleobase biosynthetic process"/>
    <property type="evidence" value="ECO:0007669"/>
    <property type="project" value="UniProtKB-UniRule"/>
</dbReference>
<dbReference type="InterPro" id="IPR029055">
    <property type="entry name" value="Ntn_hydrolases_N"/>
</dbReference>
<dbReference type="Pfam" id="PF13522">
    <property type="entry name" value="GATase_6"/>
    <property type="match status" value="1"/>
</dbReference>
<dbReference type="PIRSF" id="PIRSF000485">
    <property type="entry name" value="Amd_phspho_trans"/>
    <property type="match status" value="1"/>
</dbReference>
<dbReference type="EMBL" id="LIZT01000006">
    <property type="protein sequence ID" value="KPJ51104.1"/>
    <property type="molecule type" value="Genomic_DNA"/>
</dbReference>
<evidence type="ECO:0000256" key="9">
    <source>
        <dbReference type="PIRSR" id="PIRSR000485-1"/>
    </source>
</evidence>
<dbReference type="PROSITE" id="PS51278">
    <property type="entry name" value="GATASE_TYPE_2"/>
    <property type="match status" value="1"/>
</dbReference>
<accession>A0A0S7WLQ6</accession>
<sequence>MCGIAGIFKKNGDVIDEMLSALVTIQHRGQDASGVVTYDYRFNLRKGLGLVQHLFSPDVHKVLTGNMGIGHVRYPTVGKGSPEDAQPFYINAPYGIAMVHNGNVVNFGQLKKELSTRNKRHLNSDCDVEVILNVFGSELTKTSPRGLGKEGIFRAIAGLFHRVNGSYSVIAMIAQSGLLAFRDPHGIKPLIYGEQNGSIIFASESAVLDVLGYKIVRDVLPGEVVWVDMSGTIRSKVVKRAEHRPCIFEWVYFARPDSVIDGISVYDARLRLGKSLAREVLKAEVRPDVVIPVPDTARAAALALAEEIGTDYREGLIKNRYIGRTFIMPQQDERKRKVREKLNAIRSEVMGKKVLLVDDSIVRGTTAREIISLMRDAGAKEVYFGSCSPPLRYPCVYGIDMQTRSDFVARGKEIRDIEAEIGAEKLVYQTLKGLLTSVKPGMKFCTACFNNEYPTRVPEEAFCEIEKERLEAKSVR</sequence>
<keyword evidence="4 7" id="KW-0808">Transferase</keyword>
<feature type="binding site" evidence="7 10">
    <location>
        <position position="296"/>
    </location>
    <ligand>
        <name>Mg(2+)</name>
        <dbReference type="ChEBI" id="CHEBI:18420"/>
    </ligand>
</feature>
<proteinExistence type="inferred from homology"/>
<feature type="binding site" evidence="7 10">
    <location>
        <position position="358"/>
    </location>
    <ligand>
        <name>Mg(2+)</name>
        <dbReference type="ChEBI" id="CHEBI:18420"/>
    </ligand>
</feature>
<comment type="similarity">
    <text evidence="2 7 8">In the C-terminal section; belongs to the purine/pyrimidine phosphoribosyltransferase family.</text>
</comment>
<keyword evidence="5 7" id="KW-0658">Purine biosynthesis</keyword>
<keyword evidence="7 10" id="KW-0479">Metal-binding</keyword>
<comment type="function">
    <text evidence="7">Catalyzes the formation of phosphoribosylamine from phosphoribosylpyrophosphate (PRPP) and glutamine.</text>
</comment>
<dbReference type="InterPro" id="IPR005854">
    <property type="entry name" value="PurF"/>
</dbReference>
<keyword evidence="7" id="KW-0004">4Fe-4S</keyword>
<feature type="binding site" evidence="7 11">
    <location>
        <position position="395"/>
    </location>
    <ligand>
        <name>[4Fe-4S] cluster</name>
        <dbReference type="ChEBI" id="CHEBI:49883"/>
    </ligand>
</feature>
<comment type="cofactor">
    <cofactor evidence="7 11">
        <name>[4Fe-4S] cluster</name>
        <dbReference type="ChEBI" id="CHEBI:49883"/>
    </cofactor>
    <text evidence="7 11">Binds 1 [4Fe-4S] cluster per subunit.</text>
</comment>
<evidence type="ECO:0000256" key="1">
    <source>
        <dbReference type="ARBA" id="ARBA00005209"/>
    </source>
</evidence>
<comment type="catalytic activity">
    <reaction evidence="7 8">
        <text>5-phospho-beta-D-ribosylamine + L-glutamate + diphosphate = 5-phospho-alpha-D-ribose 1-diphosphate + L-glutamine + H2O</text>
        <dbReference type="Rhea" id="RHEA:14905"/>
        <dbReference type="ChEBI" id="CHEBI:15377"/>
        <dbReference type="ChEBI" id="CHEBI:29985"/>
        <dbReference type="ChEBI" id="CHEBI:33019"/>
        <dbReference type="ChEBI" id="CHEBI:58017"/>
        <dbReference type="ChEBI" id="CHEBI:58359"/>
        <dbReference type="ChEBI" id="CHEBI:58681"/>
        <dbReference type="EC" id="2.4.2.14"/>
    </reaction>
</comment>
<reference evidence="13 14" key="1">
    <citation type="journal article" date="2015" name="Microbiome">
        <title>Genomic resolution of linkages in carbon, nitrogen, and sulfur cycling among widespread estuary sediment bacteria.</title>
        <authorList>
            <person name="Baker B.J."/>
            <person name="Lazar C.S."/>
            <person name="Teske A.P."/>
            <person name="Dick G.J."/>
        </authorList>
    </citation>
    <scope>NUCLEOTIDE SEQUENCE [LARGE SCALE GENOMIC DNA]</scope>
    <source>
        <strain evidence="13">DG_26</strain>
    </source>
</reference>
<evidence type="ECO:0000259" key="12">
    <source>
        <dbReference type="PROSITE" id="PS51278"/>
    </source>
</evidence>
<dbReference type="EC" id="2.4.2.14" evidence="7"/>
<dbReference type="GO" id="GO:0051539">
    <property type="term" value="F:4 iron, 4 sulfur cluster binding"/>
    <property type="evidence" value="ECO:0007669"/>
    <property type="project" value="UniProtKB-KW"/>
</dbReference>
<keyword evidence="6 7" id="KW-0315">Glutamine amidotransferase</keyword>
<dbReference type="HAMAP" id="MF_01931">
    <property type="entry name" value="PurF"/>
    <property type="match status" value="1"/>
</dbReference>
<dbReference type="CDD" id="cd06223">
    <property type="entry name" value="PRTases_typeI"/>
    <property type="match status" value="1"/>
</dbReference>
<dbReference type="SUPFAM" id="SSF53271">
    <property type="entry name" value="PRTase-like"/>
    <property type="match status" value="1"/>
</dbReference>
<feature type="binding site" evidence="7 11">
    <location>
        <position position="246"/>
    </location>
    <ligand>
        <name>[4Fe-4S] cluster</name>
        <dbReference type="ChEBI" id="CHEBI:49883"/>
    </ligand>
</feature>
<dbReference type="PANTHER" id="PTHR11907">
    <property type="entry name" value="AMIDOPHOSPHORIBOSYLTRANSFERASE"/>
    <property type="match status" value="1"/>
</dbReference>
<evidence type="ECO:0000313" key="13">
    <source>
        <dbReference type="EMBL" id="KPJ51104.1"/>
    </source>
</evidence>
<dbReference type="Gene3D" id="3.40.50.2020">
    <property type="match status" value="1"/>
</dbReference>
<keyword evidence="7 11" id="KW-0408">Iron</keyword>
<comment type="caution">
    <text evidence="13">The sequence shown here is derived from an EMBL/GenBank/DDBJ whole genome shotgun (WGS) entry which is preliminary data.</text>
</comment>
<feature type="domain" description="Glutamine amidotransferase type-2" evidence="12">
    <location>
        <begin position="2"/>
        <end position="230"/>
    </location>
</feature>
<dbReference type="NCBIfam" id="TIGR01134">
    <property type="entry name" value="purF"/>
    <property type="match status" value="1"/>
</dbReference>
<evidence type="ECO:0000313" key="14">
    <source>
        <dbReference type="Proteomes" id="UP000051124"/>
    </source>
</evidence>
<dbReference type="Proteomes" id="UP000051124">
    <property type="component" value="Unassembled WGS sequence"/>
</dbReference>
<evidence type="ECO:0000256" key="6">
    <source>
        <dbReference type="ARBA" id="ARBA00022962"/>
    </source>
</evidence>
<dbReference type="Pfam" id="PF00156">
    <property type="entry name" value="Pribosyltran"/>
    <property type="match status" value="1"/>
</dbReference>
<dbReference type="InterPro" id="IPR000836">
    <property type="entry name" value="PRTase_dom"/>
</dbReference>
<evidence type="ECO:0000256" key="8">
    <source>
        <dbReference type="PIRNR" id="PIRNR000485"/>
    </source>
</evidence>
<evidence type="ECO:0000256" key="7">
    <source>
        <dbReference type="HAMAP-Rule" id="MF_01931"/>
    </source>
</evidence>
<dbReference type="GO" id="GO:0000287">
    <property type="term" value="F:magnesium ion binding"/>
    <property type="evidence" value="ECO:0007669"/>
    <property type="project" value="UniProtKB-UniRule"/>
</dbReference>
<dbReference type="InterPro" id="IPR017932">
    <property type="entry name" value="GATase_2_dom"/>
</dbReference>
<comment type="cofactor">
    <cofactor evidence="7 10">
        <name>Mg(2+)</name>
        <dbReference type="ChEBI" id="CHEBI:18420"/>
    </cofactor>
    <text evidence="7 10">Binds 1 Mg(2+) ion per subunit.</text>
</comment>
<dbReference type="AlphaFoldDB" id="A0A0S7WLQ6"/>
<feature type="binding site" evidence="7 11">
    <location>
        <position position="445"/>
    </location>
    <ligand>
        <name>[4Fe-4S] cluster</name>
        <dbReference type="ChEBI" id="CHEBI:49883"/>
    </ligand>
</feature>
<comment type="pathway">
    <text evidence="1 7 8">Purine metabolism; IMP biosynthesis via de novo pathway; N(1)-(5-phospho-D-ribosyl)glycinamide from 5-phospho-alpha-D-ribose 1-diphosphate: step 1/2.</text>
</comment>
<feature type="active site" description="Nucleophile" evidence="7 9">
    <location>
        <position position="2"/>
    </location>
</feature>
<evidence type="ECO:0000256" key="4">
    <source>
        <dbReference type="ARBA" id="ARBA00022679"/>
    </source>
</evidence>
<feature type="binding site" evidence="7 11">
    <location>
        <position position="448"/>
    </location>
    <ligand>
        <name>[4Fe-4S] cluster</name>
        <dbReference type="ChEBI" id="CHEBI:49883"/>
    </ligand>
</feature>
<evidence type="ECO:0000256" key="5">
    <source>
        <dbReference type="ARBA" id="ARBA00022755"/>
    </source>
</evidence>
<keyword evidence="7 10" id="KW-0460">Magnesium</keyword>
<feature type="binding site" evidence="7 10">
    <location>
        <position position="359"/>
    </location>
    <ligand>
        <name>Mg(2+)</name>
        <dbReference type="ChEBI" id="CHEBI:18420"/>
    </ligand>
</feature>
<gene>
    <name evidence="7" type="primary">purF</name>
    <name evidence="13" type="ORF">AMJ40_00950</name>
</gene>
<keyword evidence="3 7" id="KW-0328">Glycosyltransferase</keyword>
<dbReference type="PATRIC" id="fig|1703771.3.peg.1516"/>
<dbReference type="Gene3D" id="3.60.20.10">
    <property type="entry name" value="Glutamine Phosphoribosylpyrophosphate, subunit 1, domain 1"/>
    <property type="match status" value="1"/>
</dbReference>
<keyword evidence="7 11" id="KW-0411">Iron-sulfur</keyword>
<evidence type="ECO:0000256" key="11">
    <source>
        <dbReference type="PIRSR" id="PIRSR000485-3"/>
    </source>
</evidence>
<name>A0A0S7WLQ6_UNCT6</name>
<organism evidence="13 14">
    <name type="scientific">candidate division TA06 bacterium DG_26</name>
    <dbReference type="NCBI Taxonomy" id="1703771"/>
    <lineage>
        <taxon>Bacteria</taxon>
        <taxon>Bacteria division TA06</taxon>
    </lineage>
</organism>
<evidence type="ECO:0000256" key="10">
    <source>
        <dbReference type="PIRSR" id="PIRSR000485-2"/>
    </source>
</evidence>
<evidence type="ECO:0000256" key="3">
    <source>
        <dbReference type="ARBA" id="ARBA00022676"/>
    </source>
</evidence>
<dbReference type="GO" id="GO:0006189">
    <property type="term" value="P:'de novo' IMP biosynthetic process"/>
    <property type="evidence" value="ECO:0007669"/>
    <property type="project" value="UniProtKB-UniRule"/>
</dbReference>
<dbReference type="UniPathway" id="UPA00074">
    <property type="reaction ID" value="UER00124"/>
</dbReference>